<feature type="compositionally biased region" description="Basic residues" evidence="1">
    <location>
        <begin position="2237"/>
        <end position="2249"/>
    </location>
</feature>
<dbReference type="InterPro" id="IPR022086">
    <property type="entry name" value="IMCp"/>
</dbReference>
<feature type="compositionally biased region" description="Basic and acidic residues" evidence="1">
    <location>
        <begin position="2152"/>
        <end position="2185"/>
    </location>
</feature>
<feature type="compositionally biased region" description="Basic and acidic residues" evidence="1">
    <location>
        <begin position="2250"/>
        <end position="2264"/>
    </location>
</feature>
<dbReference type="Proteomes" id="UP001642464">
    <property type="component" value="Unassembled WGS sequence"/>
</dbReference>
<reference evidence="2 3" key="1">
    <citation type="submission" date="2024-02" db="EMBL/GenBank/DDBJ databases">
        <authorList>
            <person name="Chen Y."/>
            <person name="Shah S."/>
            <person name="Dougan E. K."/>
            <person name="Thang M."/>
            <person name="Chan C."/>
        </authorList>
    </citation>
    <scope>NUCLEOTIDE SEQUENCE [LARGE SCALE GENOMIC DNA]</scope>
</reference>
<evidence type="ECO:0000313" key="3">
    <source>
        <dbReference type="Proteomes" id="UP001642464"/>
    </source>
</evidence>
<feature type="region of interest" description="Disordered" evidence="1">
    <location>
        <begin position="789"/>
        <end position="820"/>
    </location>
</feature>
<comment type="caution">
    <text evidence="2">The sequence shown here is derived from an EMBL/GenBank/DDBJ whole genome shotgun (WGS) entry which is preliminary data.</text>
</comment>
<organism evidence="2 3">
    <name type="scientific">Durusdinium trenchii</name>
    <dbReference type="NCBI Taxonomy" id="1381693"/>
    <lineage>
        <taxon>Eukaryota</taxon>
        <taxon>Sar</taxon>
        <taxon>Alveolata</taxon>
        <taxon>Dinophyceae</taxon>
        <taxon>Suessiales</taxon>
        <taxon>Symbiodiniaceae</taxon>
        <taxon>Durusdinium</taxon>
    </lineage>
</organism>
<name>A0ABP0K0Y3_9DINO</name>
<accession>A0ABP0K0Y3</accession>
<protein>
    <submittedName>
        <fullName evidence="2">Uncharacterized protein</fullName>
    </submittedName>
</protein>
<feature type="compositionally biased region" description="Basic and acidic residues" evidence="1">
    <location>
        <begin position="805"/>
        <end position="820"/>
    </location>
</feature>
<feature type="compositionally biased region" description="Basic and acidic residues" evidence="1">
    <location>
        <begin position="2211"/>
        <end position="2236"/>
    </location>
</feature>
<dbReference type="EMBL" id="CAXAMM010009447">
    <property type="protein sequence ID" value="CAK9020413.1"/>
    <property type="molecule type" value="Genomic_DNA"/>
</dbReference>
<feature type="region of interest" description="Disordered" evidence="1">
    <location>
        <begin position="2151"/>
        <end position="2296"/>
    </location>
</feature>
<feature type="region of interest" description="Disordered" evidence="1">
    <location>
        <begin position="1083"/>
        <end position="1112"/>
    </location>
</feature>
<feature type="compositionally biased region" description="Polar residues" evidence="1">
    <location>
        <begin position="2282"/>
        <end position="2296"/>
    </location>
</feature>
<evidence type="ECO:0000256" key="1">
    <source>
        <dbReference type="SAM" id="MobiDB-lite"/>
    </source>
</evidence>
<keyword evidence="3" id="KW-1185">Reference proteome</keyword>
<evidence type="ECO:0000313" key="2">
    <source>
        <dbReference type="EMBL" id="CAK9020413.1"/>
    </source>
</evidence>
<proteinExistence type="predicted"/>
<feature type="region of interest" description="Disordered" evidence="1">
    <location>
        <begin position="1026"/>
        <end position="1070"/>
    </location>
</feature>
<dbReference type="Pfam" id="PF12314">
    <property type="entry name" value="IMCp"/>
    <property type="match status" value="1"/>
</dbReference>
<gene>
    <name evidence="2" type="ORF">SCF082_LOCUS14909</name>
</gene>
<sequence length="2296" mass="255649">MEPVAVEPMARVGLDLNQDGQADVYVEGVDRNRDGIPDILQQATTCECGNIFAADARFCRKCGKPRPLPKAVHLDVPPTVPQGSARSSTPTVVEAKAYQGAPVTMPTPMPLTSQHFAPQVSTFAATPPSPARVPTYSAAPQPGPPVTTYTTAPQPILQPVTTYVSPQPVIQEVVREVPVKKRELRTIYRERPQVEFVQKTVDVPKVEVKERLVEVPQVLLHERIMEVPEIFEDELVKQVPRVEYLEVEKPIELPIFEAREQIQELPFLLEQECLVEVPQVQCIELIREVSKEVVKKVQKLVERPVVKVVEQPVEVPVTTVKEELVEVPVLEQVDIIKQVPIYELKQVEKQVEVPAVELQERIIEVPQTEVAENPVEIPDVEICEVIRQVPKYEVQYIDKEVVRHEIRYIEKLIEVPHVIYEERIIEVPQVERRELIRHVPVTRVQVVDKKVPRHTLEVTEKIVEVPTVLTEEFPVEEAEIAVVETITEVPKIQTIPVPVEVPKVVNVQIQERLEEVYSTLIEERVLEVLQQCCTLVEGISVFALFTITTECAATAFNIVEASAQVCAFWRQNREEKTEVLKGCRVYELLTEEVGEERQGKMDQSEATHTTLWQRAGCEQERFIPLACILELLPQGVTCCRIFVIRCQNLWESQALTAQLIGILIFEKLGLSIDYVHAEDEKPTPCMPLQDVLAGGNPTNPALQTGLWGLQCPLHCHPASFSSLALSWLLGLLLGFLISSAFWIWLLIPEEVGGLPGCMSSESSELGSLVKAIEELTIAVRSRGQSSAAAASSPRSNWELVEEEVKDGTKADSKDEAEPVTQKEPDFFAGIPFGDYDTLARSLVPCPWQLIESCKALHGGKYPKEYRARRAWEAGQWAKLVLTGHVAKPKPSWDIDLSPAVYVVLRAPGISTPTRVGTYAELHRTENVVEEGGTTPVLFTWDHGGGVGVEPGKISAFAFVMMRRPGGMLLALPAAAVEEEVLDRHMTISTGLYDQVQNWLKADQSERAAFYTATEEEGSPTAPLAEVAKAMGPPPKTRALGAPKQPPTKAQRLHPEDDPGDLDGDPLTPIDSPLAAALLEQSKALAKPKKKPWHQKQAGTEGRSGTGPSFQPYDGKGYEFKPVKGPELVKDEISTLSFSFQTWCMSLTRWVLSAKTAFSKYLASTLRLCRDGPQSSPTALFPLPLPSFAPYAAWVPGGPRRKKRDLAINRALHVLVCALNYVYMASSFPPLDLIRRQPNKVQSQALENLRLLLQACDQDKPIHVESSGRKNLLLLSRLQELAQAVDALGLSSSPYHTGRQGLSVPADNTKHPKLSPFGSLQSDRLKISGCGQWNAVSYMPPEFQMGYLEPQLLELDAPVYTRGKPNLENESPQEVLKLFKRWDSFGLLALHPASHLPEGPEKKVKIFNAYKSEEWDRQIGDRRLQNAYEARLPGPSKDLPCGPLITRLILPEGHGVKVCVTDRSDFYHQMAATYERSRTNAVWPPLKLGELQGTQAYDDYMARAAQAKKPPDRTVHGDLLNGIRPWKFETEPDSQIFGSFQSVLQGDHLGVEFGIASHVGFLQEQGLLLGRGRLQTSSLVRPTGLYEGLVIDDYFTIAPVPLQELRSKKVKPSKAHQAFITAKQAYAQAGLAGSDAKDVVDQSLATVVGAELDSRPSGVQSGTLPVGAPALSLSWVALQAARFAYTTDALHSSMMGALVSACCFRKCTMAIFQELFKVISPQDLDTDHPKLRVLPRKASDELVLAGVLLPVMASNIMAQVSTTIFCSDASMGKGAFCEAQVDKRVAEALWQSGDFKGGHVILDTMPKSILRSHAGVEVEDWEREEEDSPFLGHCEAEPTAERPLAQFYDFLEVCGGSGVISDAMSKKGYVVGPIIDLTYSIHYDLTKSRTVEWLLFLVQNGRVRSLALEPPCTTFSAAAHPMVRSYRCPRGFNQKASKVWLGNRIPQDQPFIMDFLDLDGLYSLAEMPRLRRWASNWAGLVLGLLSRARELPLDFLSPSYRLRSSSLPLTLHEVLRDFDSTKGYPGEGPHGTVVFVAFLAIGAVVAAMEHELLLEPRHMADQARAELRATRPLEYGRPVLDVTRSSREKLLRVFATWLEKRGFVLEDLLRDAPKDPSLLVRLLTEYGNGEDETLRSLPPAVQHLALLFQRSVGPEEREEDGRRRPTKVARVERHNSKARGEKRREWLNIAMTAASTFSSHTRPPGYPFGRQRSPELRDTTAKQEERKGATPAVERKPERRSKSRRQKRGRASREKPDSRRSERERRRGKHSRERPSLPKGKRPSSSAPGSLQEWSMG</sequence>